<proteinExistence type="predicted"/>
<evidence type="ECO:0000313" key="2">
    <source>
        <dbReference type="Proteomes" id="UP000515511"/>
    </source>
</evidence>
<name>A0A7G6YHK8_9MICO</name>
<evidence type="ECO:0000313" key="1">
    <source>
        <dbReference type="EMBL" id="QNE37973.1"/>
    </source>
</evidence>
<dbReference type="EMBL" id="CP043642">
    <property type="protein sequence ID" value="QNE37973.1"/>
    <property type="molecule type" value="Genomic_DNA"/>
</dbReference>
<dbReference type="AlphaFoldDB" id="A0A7G6YHK8"/>
<organism evidence="1 2">
    <name type="scientific">Leifsonia shinshuensis</name>
    <dbReference type="NCBI Taxonomy" id="150026"/>
    <lineage>
        <taxon>Bacteria</taxon>
        <taxon>Bacillati</taxon>
        <taxon>Actinomycetota</taxon>
        <taxon>Actinomycetes</taxon>
        <taxon>Micrococcales</taxon>
        <taxon>Microbacteriaceae</taxon>
        <taxon>Leifsonia</taxon>
    </lineage>
</organism>
<gene>
    <name evidence="1" type="ORF">F1C12_22100</name>
</gene>
<accession>A0A7G6YHK8</accession>
<dbReference type="RefSeq" id="WP_185279138.1">
    <property type="nucleotide sequence ID" value="NZ_CP043642.1"/>
</dbReference>
<dbReference type="Proteomes" id="UP000515511">
    <property type="component" value="Plasmid unnamed1"/>
</dbReference>
<geneLocation type="plasmid" evidence="1 2">
    <name>unnamed1</name>
</geneLocation>
<sequence>MEITLQYFDGCPNWMATAERLAVIASERPDVTVNLHLVETLEDAEEIGFFGSPSILVNGMDAFPDPSASVGFACRIYSTPDGTAGSPTLAQLRAALSTM</sequence>
<dbReference type="KEGG" id="lse:F1C12_22100"/>
<keyword evidence="1" id="KW-0614">Plasmid</keyword>
<protein>
    <submittedName>
        <fullName evidence="1">Thioredoxin family protein</fullName>
    </submittedName>
</protein>
<reference evidence="2" key="1">
    <citation type="submission" date="2019-09" db="EMBL/GenBank/DDBJ databases">
        <title>Antimicrobial potential of Antarctic Bacteria.</title>
        <authorList>
            <person name="Benaud N."/>
            <person name="Edwards R.J."/>
            <person name="Ferrari B.C."/>
        </authorList>
    </citation>
    <scope>NUCLEOTIDE SEQUENCE [LARGE SCALE GENOMIC DNA]</scope>
    <source>
        <strain evidence="2">INR9</strain>
        <plasmid evidence="2">unnamed1</plasmid>
    </source>
</reference>